<feature type="region of interest" description="Disordered" evidence="1">
    <location>
        <begin position="1"/>
        <end position="23"/>
    </location>
</feature>
<feature type="compositionally biased region" description="Low complexity" evidence="1">
    <location>
        <begin position="7"/>
        <end position="21"/>
    </location>
</feature>
<keyword evidence="3" id="KW-1185">Reference proteome</keyword>
<comment type="caution">
    <text evidence="2">The sequence shown here is derived from an EMBL/GenBank/DDBJ whole genome shotgun (WGS) entry which is preliminary data.</text>
</comment>
<evidence type="ECO:0000313" key="2">
    <source>
        <dbReference type="EMBL" id="KAG5420231.1"/>
    </source>
</evidence>
<accession>A0A8H8DDS9</accession>
<feature type="compositionally biased region" description="Polar residues" evidence="1">
    <location>
        <begin position="573"/>
        <end position="590"/>
    </location>
</feature>
<dbReference type="RefSeq" id="XP_067549347.1">
    <property type="nucleotide sequence ID" value="XM_067690932.1"/>
</dbReference>
<evidence type="ECO:0000256" key="1">
    <source>
        <dbReference type="SAM" id="MobiDB-lite"/>
    </source>
</evidence>
<dbReference type="Proteomes" id="UP000669133">
    <property type="component" value="Unassembled WGS sequence"/>
</dbReference>
<dbReference type="GeneID" id="93650740"/>
<proteinExistence type="predicted"/>
<dbReference type="AlphaFoldDB" id="A0A8H8DDS9"/>
<feature type="compositionally biased region" description="Basic and acidic residues" evidence="1">
    <location>
        <begin position="636"/>
        <end position="645"/>
    </location>
</feature>
<feature type="compositionally biased region" description="Acidic residues" evidence="1">
    <location>
        <begin position="411"/>
        <end position="429"/>
    </location>
</feature>
<reference evidence="2 3" key="1">
    <citation type="submission" date="2020-12" db="EMBL/GenBank/DDBJ databases">
        <title>Effect of drift, selection, and recombination on the evolution of hybrid genomes in Candida yeast pathogens.</title>
        <authorList>
            <person name="Mixao V."/>
            <person name="Ksiezopolska E."/>
            <person name="Saus E."/>
            <person name="Boekhout T."/>
            <person name="Gacser A."/>
            <person name="Gabaldon T."/>
        </authorList>
    </citation>
    <scope>NUCLEOTIDE SEQUENCE [LARGE SCALE GENOMIC DNA]</scope>
    <source>
        <strain evidence="2 3">BP57</strain>
    </source>
</reference>
<protein>
    <submittedName>
        <fullName evidence="2">Uncharacterized protein</fullName>
    </submittedName>
</protein>
<organism evidence="2 3">
    <name type="scientific">Candida metapsilosis</name>
    <dbReference type="NCBI Taxonomy" id="273372"/>
    <lineage>
        <taxon>Eukaryota</taxon>
        <taxon>Fungi</taxon>
        <taxon>Dikarya</taxon>
        <taxon>Ascomycota</taxon>
        <taxon>Saccharomycotina</taxon>
        <taxon>Pichiomycetes</taxon>
        <taxon>Debaryomycetaceae</taxon>
        <taxon>Candida/Lodderomyces clade</taxon>
        <taxon>Candida</taxon>
    </lineage>
</organism>
<evidence type="ECO:0000313" key="3">
    <source>
        <dbReference type="Proteomes" id="UP000669133"/>
    </source>
</evidence>
<gene>
    <name evidence="2" type="ORF">I9W82_002111</name>
</gene>
<feature type="compositionally biased region" description="Basic and acidic residues" evidence="1">
    <location>
        <begin position="545"/>
        <end position="565"/>
    </location>
</feature>
<feature type="region of interest" description="Disordered" evidence="1">
    <location>
        <begin position="411"/>
        <end position="445"/>
    </location>
</feature>
<dbReference type="OrthoDB" id="843225at2759"/>
<sequence length="696" mass="78711">MASIPQVVVSHHSDGSSSQLHRAVSDGDEIQAFTGAGLTSSRRRSSSDFSVAKSVDADDLLNKLTNQSSTNYRFIKFTPPVKNDKDLKQLYKKQVAFDDVNISYDDDEIPAPDDDYGWEIYKRKHGNLKPGSSYIRGRQPYSIDRLSSPIVSPTRNAFDELDSSELAELRRLEKRVIKYPTKPITTRRFCSITQRHKLYWPLYNLKLVPMVPVLPHRCILVYISARQHTWVALDWILSKFLENGDKVIVCATLDPSVLEYERNLMTRRNQLALSRSPSRGNDPFERFKSRNEPDNITKIAYDLMDYIFQVMNPDVIARVTVELVSGRTKEVMRDMYRLYEPNIVCTGTKPNKAYGAPLRSWNSSKLTDRLVKNFPLPVIVVPAVNMCDFEYELQSRVNGTSMKETVSAIKEEEDAYADDEEEDDDDDIDSIASNESHQSETSTSSYNSYDEIARLFTSHKKDIKRKLKQLTQKPMNDEFYVNIAKAITDNSIDQCNQIIAVQPESHGQGARLAREITGSNSFGVNTYRTKSLLASHDEEEDEKDEPAKKKGIPNERKLSFKELSEQLKLNKIKSASATPTSTPQANSPEKSSSPVPSVNGDGSRDHSSPPPQTLKWGGLEKPDKQSSSTLSPLRKIVSDESDNRIKRGSQTSLDKLKLEPRRSQPGMSRGAGSDDDSKKKKKKKGFWSKFKKDIGL</sequence>
<feature type="region of interest" description="Disordered" evidence="1">
    <location>
        <begin position="533"/>
        <end position="696"/>
    </location>
</feature>
<dbReference type="EMBL" id="JAEOAQ010000002">
    <property type="protein sequence ID" value="KAG5420231.1"/>
    <property type="molecule type" value="Genomic_DNA"/>
</dbReference>
<name>A0A8H8DDS9_9ASCO</name>